<dbReference type="EMBL" id="JANBPW010003291">
    <property type="protein sequence ID" value="KAJ1938096.1"/>
    <property type="molecule type" value="Genomic_DNA"/>
</dbReference>
<evidence type="ECO:0000313" key="2">
    <source>
        <dbReference type="Proteomes" id="UP001150603"/>
    </source>
</evidence>
<evidence type="ECO:0000313" key="1">
    <source>
        <dbReference type="EMBL" id="KAJ1938096.1"/>
    </source>
</evidence>
<gene>
    <name evidence="1" type="primary">EFR3_1</name>
    <name evidence="1" type="ORF">FBU59_004549</name>
</gene>
<proteinExistence type="predicted"/>
<name>A0ACC1J582_9FUNG</name>
<accession>A0ACC1J582</accession>
<protein>
    <submittedName>
        <fullName evidence="1">Plasma membrane localization protein</fullName>
    </submittedName>
</protein>
<reference evidence="1" key="1">
    <citation type="submission" date="2022-07" db="EMBL/GenBank/DDBJ databases">
        <title>Phylogenomic reconstructions and comparative analyses of Kickxellomycotina fungi.</title>
        <authorList>
            <person name="Reynolds N.K."/>
            <person name="Stajich J.E."/>
            <person name="Barry K."/>
            <person name="Grigoriev I.V."/>
            <person name="Crous P."/>
            <person name="Smith M.E."/>
        </authorList>
    </citation>
    <scope>NUCLEOTIDE SEQUENCE</scope>
    <source>
        <strain evidence="1">NRRL 5244</strain>
    </source>
</reference>
<organism evidence="1 2">
    <name type="scientific">Linderina macrospora</name>
    <dbReference type="NCBI Taxonomy" id="4868"/>
    <lineage>
        <taxon>Eukaryota</taxon>
        <taxon>Fungi</taxon>
        <taxon>Fungi incertae sedis</taxon>
        <taxon>Zoopagomycota</taxon>
        <taxon>Kickxellomycotina</taxon>
        <taxon>Kickxellomycetes</taxon>
        <taxon>Kickxellales</taxon>
        <taxon>Kickxellaceae</taxon>
        <taxon>Linderina</taxon>
    </lineage>
</organism>
<comment type="caution">
    <text evidence="1">The sequence shown here is derived from an EMBL/GenBank/DDBJ whole genome shotgun (WGS) entry which is preliminary data.</text>
</comment>
<sequence length="556" mass="59968">MLERIDTQSSAGKHSDGAQVGTKRRATTIRVLESLFCKPYILVGISVMEVLNILVTFLLESIGEDPSTESDFDMFSKTLQISSEPASNRLGDSLERLPTYYHLLSAIGGLAKHQYYSDQLADMVGYLIKQMKLEASTRADSLGTAADGARQAWLLQALSLVLANSTATSASGRTPMTVPLSIYVPLFTLLSRDQWDVRALAADCIVGLLRHDHQASDGFALRSSAAVDAWSSELAAAIRQKLSDALQHAKSAEGDADYAAVAAIMYELLATHVPATAQLVLELLKQSDSSSGDAGAMAMQAMVWQKIADECRAAGLDKVVIAVASEAKDSGSWSRHVEYACLGQTRIVAIATAQPAATTPGSPTLAQKLSYETLCTHLSLNLPDISPSDSQKADHVLLNHHQHHSRNTSSVTPEPARARKAVDRVNDMRARISIDWETQAKRDSALAPHVNMDQLRAALRTGLNMRSAEFNEDLENNADLDDDIGTAGRSLRTASTDYQKATAKDVDAYGVPVPDEVRALLDSLDESVGSPYHQHGGQLDHQTNSSISTPVVSHVD</sequence>
<dbReference type="Proteomes" id="UP001150603">
    <property type="component" value="Unassembled WGS sequence"/>
</dbReference>
<keyword evidence="2" id="KW-1185">Reference proteome</keyword>